<dbReference type="PANTHER" id="PTHR42718:SF24">
    <property type="entry name" value="MAJOR FACILITATOR SUPERFAMILY (MFS) PROFILE DOMAIN-CONTAINING PROTEIN"/>
    <property type="match status" value="1"/>
</dbReference>
<dbReference type="PANTHER" id="PTHR42718">
    <property type="entry name" value="MAJOR FACILITATOR SUPERFAMILY MULTIDRUG TRANSPORTER MFSC"/>
    <property type="match status" value="1"/>
</dbReference>
<evidence type="ECO:0000256" key="7">
    <source>
        <dbReference type="SAM" id="Phobius"/>
    </source>
</evidence>
<evidence type="ECO:0000256" key="5">
    <source>
        <dbReference type="ARBA" id="ARBA00022989"/>
    </source>
</evidence>
<reference evidence="9 10" key="1">
    <citation type="journal article" date="2016" name="Front. Microbiol.">
        <title>Comprehensive Phylogenetic Analysis of Bovine Non-aureus Staphylococci Species Based on Whole-Genome Sequencing.</title>
        <authorList>
            <person name="Naushad S."/>
            <person name="Barkema H.W."/>
            <person name="Luby C."/>
            <person name="Condas L.A."/>
            <person name="Nobrega D.B."/>
            <person name="Carson D.A."/>
            <person name="De Buck J."/>
        </authorList>
    </citation>
    <scope>NUCLEOTIDE SEQUENCE [LARGE SCALE GENOMIC DNA]</scope>
    <source>
        <strain evidence="9 10">SNUC 5959</strain>
    </source>
</reference>
<dbReference type="PROSITE" id="PS50850">
    <property type="entry name" value="MFS"/>
    <property type="match status" value="1"/>
</dbReference>
<feature type="transmembrane region" description="Helical" evidence="7">
    <location>
        <begin position="441"/>
        <end position="460"/>
    </location>
</feature>
<feature type="transmembrane region" description="Helical" evidence="7">
    <location>
        <begin position="113"/>
        <end position="133"/>
    </location>
</feature>
<dbReference type="Proteomes" id="UP000285625">
    <property type="component" value="Unassembled WGS sequence"/>
</dbReference>
<keyword evidence="5 7" id="KW-1133">Transmembrane helix</keyword>
<feature type="transmembrane region" description="Helical" evidence="7">
    <location>
        <begin position="403"/>
        <end position="421"/>
    </location>
</feature>
<dbReference type="RefSeq" id="WP_119635332.1">
    <property type="nucleotide sequence ID" value="NZ_JAHCNS010000004.1"/>
</dbReference>
<comment type="subcellular location">
    <subcellularLocation>
        <location evidence="1">Cell membrane</location>
        <topology evidence="1">Multi-pass membrane protein</topology>
    </subcellularLocation>
</comment>
<dbReference type="NCBIfam" id="TIGR00711">
    <property type="entry name" value="efflux_EmrB"/>
    <property type="match status" value="1"/>
</dbReference>
<feature type="transmembrane region" description="Helical" evidence="7">
    <location>
        <begin position="55"/>
        <end position="76"/>
    </location>
</feature>
<feature type="transmembrane region" description="Helical" evidence="7">
    <location>
        <begin position="140"/>
        <end position="163"/>
    </location>
</feature>
<feature type="transmembrane region" description="Helical" evidence="7">
    <location>
        <begin position="362"/>
        <end position="382"/>
    </location>
</feature>
<sequence length="464" mass="50344">MESEGGLQLKEGQKIRVMSVVLIGAFIGVLNQTLLTTILPKLMQDFSITSSSAQWITTIFMLVNGIMIPITAFLINKFNLRPLFFTAVGFLIVGTLICMIGLNFPMLLIGRSIQALGAGILMPLTQTLLFLIFPQDKRGFAMGMFGLVIGFAPAIGPTVAGWLANTFNWRYLFVIVLVIAIFDIIFGFVSLRNMTTLSDPKLDMISVLFSTLGFGGLLYGFSAAGNLGWLHPAVYVTIILAVLALVLFVQRQLKLSSPLLEVRIFKYKDFSVSMILVSLMFMLFIGNLTILPIYMQNMMKWSSLETGLILLPGGLVMGLLSPITGRLFDELGGRLLSIAGMVTIMIGALLIAQFNLETHQLYVALVFSITMLGNAMIMTPMTTQALNALPSAYVPHGTAMNNTIRQVSAAIGTGILVTLMTQLGKSFSTGSIEGAITGLNVTYYIVAGIALLGAILAFFLDKNK</sequence>
<dbReference type="InterPro" id="IPR020846">
    <property type="entry name" value="MFS_dom"/>
</dbReference>
<feature type="transmembrane region" description="Helical" evidence="7">
    <location>
        <begin position="202"/>
        <end position="223"/>
    </location>
</feature>
<evidence type="ECO:0000313" key="9">
    <source>
        <dbReference type="EMBL" id="RIO46192.1"/>
    </source>
</evidence>
<dbReference type="GO" id="GO:0005886">
    <property type="term" value="C:plasma membrane"/>
    <property type="evidence" value="ECO:0007669"/>
    <property type="project" value="UniProtKB-SubCell"/>
</dbReference>
<feature type="transmembrane region" description="Helical" evidence="7">
    <location>
        <begin position="169"/>
        <end position="190"/>
    </location>
</feature>
<dbReference type="AlphaFoldDB" id="A0A418JJK9"/>
<dbReference type="InterPro" id="IPR004638">
    <property type="entry name" value="EmrB-like"/>
</dbReference>
<feature type="transmembrane region" description="Helical" evidence="7">
    <location>
        <begin position="307"/>
        <end position="328"/>
    </location>
</feature>
<dbReference type="GO" id="GO:0022857">
    <property type="term" value="F:transmembrane transporter activity"/>
    <property type="evidence" value="ECO:0007669"/>
    <property type="project" value="InterPro"/>
</dbReference>
<evidence type="ECO:0000256" key="6">
    <source>
        <dbReference type="ARBA" id="ARBA00023136"/>
    </source>
</evidence>
<evidence type="ECO:0000256" key="3">
    <source>
        <dbReference type="ARBA" id="ARBA00022475"/>
    </source>
</evidence>
<dbReference type="Pfam" id="PF07690">
    <property type="entry name" value="MFS_1"/>
    <property type="match status" value="1"/>
</dbReference>
<accession>A0A418JJK9</accession>
<protein>
    <submittedName>
        <fullName evidence="9">DHA2 family efflux MFS transporter permease subunit</fullName>
    </submittedName>
</protein>
<keyword evidence="2" id="KW-0813">Transport</keyword>
<keyword evidence="4 7" id="KW-0812">Transmembrane</keyword>
<dbReference type="Gene3D" id="1.20.1720.10">
    <property type="entry name" value="Multidrug resistance protein D"/>
    <property type="match status" value="1"/>
</dbReference>
<dbReference type="InterPro" id="IPR036259">
    <property type="entry name" value="MFS_trans_sf"/>
</dbReference>
<dbReference type="EMBL" id="QXVO01000012">
    <property type="protein sequence ID" value="RIO46192.1"/>
    <property type="molecule type" value="Genomic_DNA"/>
</dbReference>
<evidence type="ECO:0000256" key="1">
    <source>
        <dbReference type="ARBA" id="ARBA00004651"/>
    </source>
</evidence>
<dbReference type="PRINTS" id="PR01036">
    <property type="entry name" value="TCRTETB"/>
</dbReference>
<keyword evidence="6 7" id="KW-0472">Membrane</keyword>
<evidence type="ECO:0000313" key="10">
    <source>
        <dbReference type="Proteomes" id="UP000285625"/>
    </source>
</evidence>
<evidence type="ECO:0000256" key="2">
    <source>
        <dbReference type="ARBA" id="ARBA00022448"/>
    </source>
</evidence>
<feature type="transmembrane region" description="Helical" evidence="7">
    <location>
        <begin position="83"/>
        <end position="107"/>
    </location>
</feature>
<dbReference type="Gene3D" id="1.20.1250.20">
    <property type="entry name" value="MFS general substrate transporter like domains"/>
    <property type="match status" value="1"/>
</dbReference>
<feature type="transmembrane region" description="Helical" evidence="7">
    <location>
        <begin position="270"/>
        <end position="295"/>
    </location>
</feature>
<feature type="transmembrane region" description="Helical" evidence="7">
    <location>
        <begin position="229"/>
        <end position="249"/>
    </location>
</feature>
<gene>
    <name evidence="9" type="ORF">BUZ57_05430</name>
</gene>
<dbReference type="CDD" id="cd17503">
    <property type="entry name" value="MFS_LmrB_MDR_like"/>
    <property type="match status" value="1"/>
</dbReference>
<name>A0A418JJK9_STAHY</name>
<dbReference type="InterPro" id="IPR011701">
    <property type="entry name" value="MFS"/>
</dbReference>
<evidence type="ECO:0000256" key="4">
    <source>
        <dbReference type="ARBA" id="ARBA00022692"/>
    </source>
</evidence>
<dbReference type="STRING" id="1284.SHYC_00440"/>
<proteinExistence type="predicted"/>
<keyword evidence="3" id="KW-1003">Cell membrane</keyword>
<feature type="transmembrane region" description="Helical" evidence="7">
    <location>
        <begin position="20"/>
        <end position="43"/>
    </location>
</feature>
<dbReference type="SUPFAM" id="SSF103473">
    <property type="entry name" value="MFS general substrate transporter"/>
    <property type="match status" value="1"/>
</dbReference>
<feature type="transmembrane region" description="Helical" evidence="7">
    <location>
        <begin position="335"/>
        <end position="356"/>
    </location>
</feature>
<evidence type="ECO:0000259" key="8">
    <source>
        <dbReference type="PROSITE" id="PS50850"/>
    </source>
</evidence>
<organism evidence="9 10">
    <name type="scientific">Staphylococcus hyicus</name>
    <dbReference type="NCBI Taxonomy" id="1284"/>
    <lineage>
        <taxon>Bacteria</taxon>
        <taxon>Bacillati</taxon>
        <taxon>Bacillota</taxon>
        <taxon>Bacilli</taxon>
        <taxon>Bacillales</taxon>
        <taxon>Staphylococcaceae</taxon>
        <taxon>Staphylococcus</taxon>
    </lineage>
</organism>
<feature type="domain" description="Major facilitator superfamily (MFS) profile" evidence="8">
    <location>
        <begin position="17"/>
        <end position="464"/>
    </location>
</feature>
<comment type="caution">
    <text evidence="9">The sequence shown here is derived from an EMBL/GenBank/DDBJ whole genome shotgun (WGS) entry which is preliminary data.</text>
</comment>